<dbReference type="InterPro" id="IPR027417">
    <property type="entry name" value="P-loop_NTPase"/>
</dbReference>
<gene>
    <name evidence="2" type="ORF">J2S01_001350</name>
</gene>
<organism evidence="2 3">
    <name type="scientific">Pectinatus haikarae</name>
    <dbReference type="NCBI Taxonomy" id="349096"/>
    <lineage>
        <taxon>Bacteria</taxon>
        <taxon>Bacillati</taxon>
        <taxon>Bacillota</taxon>
        <taxon>Negativicutes</taxon>
        <taxon>Selenomonadales</taxon>
        <taxon>Selenomonadaceae</taxon>
        <taxon>Pectinatus</taxon>
    </lineage>
</organism>
<dbReference type="Pfam" id="PF13538">
    <property type="entry name" value="UvrD_C_2"/>
    <property type="match status" value="1"/>
</dbReference>
<sequence length="193" mass="22465">MKLLYMPLKNLSSFIVAYSSNECKRNFTVNDKIIFFKNDYKLGVMNGQTGKIIDIKDNLLTIKSNDQNIEINVGNYNHFDHGYAMTTHKAQGITANKVIINMDSLQKQLNSRNNYYVDISRARNEVSIYTNSKCKIDQQVSLFARKLSLNNFKRKDDSLKVKILRKIDCENELYLSIKKLVRKIDDVNKIKIR</sequence>
<proteinExistence type="predicted"/>
<keyword evidence="3" id="KW-1185">Reference proteome</keyword>
<protein>
    <submittedName>
        <fullName evidence="2">ATP-dependent exoDNAse (Exonuclease V) alpha subunit</fullName>
    </submittedName>
</protein>
<evidence type="ECO:0000313" key="2">
    <source>
        <dbReference type="EMBL" id="MDQ0203633.1"/>
    </source>
</evidence>
<feature type="domain" description="UvrD-like helicase C-terminal" evidence="1">
    <location>
        <begin position="81"/>
        <end position="128"/>
    </location>
</feature>
<dbReference type="InterPro" id="IPR027785">
    <property type="entry name" value="UvrD-like_helicase_C"/>
</dbReference>
<evidence type="ECO:0000259" key="1">
    <source>
        <dbReference type="Pfam" id="PF13538"/>
    </source>
</evidence>
<reference evidence="2 3" key="1">
    <citation type="submission" date="2023-07" db="EMBL/GenBank/DDBJ databases">
        <title>Genomic Encyclopedia of Type Strains, Phase IV (KMG-IV): sequencing the most valuable type-strain genomes for metagenomic binning, comparative biology and taxonomic classification.</title>
        <authorList>
            <person name="Goeker M."/>
        </authorList>
    </citation>
    <scope>NUCLEOTIDE SEQUENCE [LARGE SCALE GENOMIC DNA]</scope>
    <source>
        <strain evidence="2 3">DSM 16980</strain>
    </source>
</reference>
<dbReference type="Proteomes" id="UP001239167">
    <property type="component" value="Unassembled WGS sequence"/>
</dbReference>
<dbReference type="Gene3D" id="3.40.50.300">
    <property type="entry name" value="P-loop containing nucleotide triphosphate hydrolases"/>
    <property type="match status" value="1"/>
</dbReference>
<dbReference type="CDD" id="cd18809">
    <property type="entry name" value="SF1_C_RecD"/>
    <property type="match status" value="1"/>
</dbReference>
<comment type="caution">
    <text evidence="2">The sequence shown here is derived from an EMBL/GenBank/DDBJ whole genome shotgun (WGS) entry which is preliminary data.</text>
</comment>
<dbReference type="EMBL" id="JAUSUE010000008">
    <property type="protein sequence ID" value="MDQ0203633.1"/>
    <property type="molecule type" value="Genomic_DNA"/>
</dbReference>
<name>A0ABT9Y741_9FIRM</name>
<accession>A0ABT9Y741</accession>
<dbReference type="SUPFAM" id="SSF52540">
    <property type="entry name" value="P-loop containing nucleoside triphosphate hydrolases"/>
    <property type="match status" value="1"/>
</dbReference>
<dbReference type="RefSeq" id="WP_307223717.1">
    <property type="nucleotide sequence ID" value="NZ_JAUSUE010000008.1"/>
</dbReference>
<evidence type="ECO:0000313" key="3">
    <source>
        <dbReference type="Proteomes" id="UP001239167"/>
    </source>
</evidence>